<dbReference type="Proteomes" id="UP000254280">
    <property type="component" value="Unassembled WGS sequence"/>
</dbReference>
<dbReference type="InterPro" id="IPR002711">
    <property type="entry name" value="HNH"/>
</dbReference>
<evidence type="ECO:0000259" key="1">
    <source>
        <dbReference type="SMART" id="SM00507"/>
    </source>
</evidence>
<dbReference type="Gene3D" id="1.10.30.50">
    <property type="match status" value="1"/>
</dbReference>
<evidence type="ECO:0000313" key="2">
    <source>
        <dbReference type="EMBL" id="SUB33246.1"/>
    </source>
</evidence>
<name>A0A379B414_9PAST</name>
<evidence type="ECO:0000313" key="3">
    <source>
        <dbReference type="Proteomes" id="UP000254280"/>
    </source>
</evidence>
<keyword evidence="2" id="KW-0540">Nuclease</keyword>
<dbReference type="Pfam" id="PF01844">
    <property type="entry name" value="HNH"/>
    <property type="match status" value="1"/>
</dbReference>
<dbReference type="GO" id="GO:0003676">
    <property type="term" value="F:nucleic acid binding"/>
    <property type="evidence" value="ECO:0007669"/>
    <property type="project" value="InterPro"/>
</dbReference>
<accession>A0A379B414</accession>
<dbReference type="EMBL" id="UGSS01000002">
    <property type="protein sequence ID" value="SUB33246.1"/>
    <property type="molecule type" value="Genomic_DNA"/>
</dbReference>
<sequence length="79" mass="8720">MGLGLTAQPRTPLPIYKTQRGKCALCGEPITKETGWHDHHIVYQMFGGSDALSNRCLVHPNCHVKIHALKLDVVKPAYG</sequence>
<dbReference type="SMART" id="SM00507">
    <property type="entry name" value="HNHc"/>
    <property type="match status" value="1"/>
</dbReference>
<feature type="domain" description="HNH nuclease" evidence="1">
    <location>
        <begin position="12"/>
        <end position="64"/>
    </location>
</feature>
<dbReference type="InterPro" id="IPR003615">
    <property type="entry name" value="HNH_nuc"/>
</dbReference>
<dbReference type="CDD" id="cd00085">
    <property type="entry name" value="HNHc"/>
    <property type="match status" value="1"/>
</dbReference>
<reference evidence="2 3" key="1">
    <citation type="submission" date="2018-06" db="EMBL/GenBank/DDBJ databases">
        <authorList>
            <consortium name="Pathogen Informatics"/>
            <person name="Doyle S."/>
        </authorList>
    </citation>
    <scope>NUCLEOTIDE SEQUENCE [LARGE SCALE GENOMIC DNA]</scope>
    <source>
        <strain evidence="2 3">NCTC10699</strain>
    </source>
</reference>
<dbReference type="GO" id="GO:0004519">
    <property type="term" value="F:endonuclease activity"/>
    <property type="evidence" value="ECO:0007669"/>
    <property type="project" value="UniProtKB-KW"/>
</dbReference>
<proteinExistence type="predicted"/>
<dbReference type="AlphaFoldDB" id="A0A379B414"/>
<gene>
    <name evidence="2" type="ORF">NCTC10699_00856</name>
</gene>
<protein>
    <submittedName>
        <fullName evidence="2">HNH endonuclease</fullName>
    </submittedName>
</protein>
<keyword evidence="2" id="KW-0378">Hydrolase</keyword>
<organism evidence="2 3">
    <name type="scientific">[Pasteurella] mairii</name>
    <dbReference type="NCBI Taxonomy" id="757"/>
    <lineage>
        <taxon>Bacteria</taxon>
        <taxon>Pseudomonadati</taxon>
        <taxon>Pseudomonadota</taxon>
        <taxon>Gammaproteobacteria</taxon>
        <taxon>Pasteurellales</taxon>
        <taxon>Pasteurellaceae</taxon>
    </lineage>
</organism>
<keyword evidence="2" id="KW-0255">Endonuclease</keyword>
<keyword evidence="3" id="KW-1185">Reference proteome</keyword>
<dbReference type="GO" id="GO:0008270">
    <property type="term" value="F:zinc ion binding"/>
    <property type="evidence" value="ECO:0007669"/>
    <property type="project" value="InterPro"/>
</dbReference>